<dbReference type="EMBL" id="SWBO01000001">
    <property type="protein sequence ID" value="TKC03500.1"/>
    <property type="molecule type" value="Genomic_DNA"/>
</dbReference>
<protein>
    <submittedName>
        <fullName evidence="1">Lipopolysaccharide biosynthesis protein</fullName>
    </submittedName>
</protein>
<sequence>MNFFQGKNILIISVQFFNYEHIISKELIRLGATVDLFDERPSNSFYSKAIIRLKKSLYQRRIDQHFLKILNKIKNKQYDYFLLIKGEATPVFFLEHLKKNHPKIQFVYYTYDSFKNNPNGLENLRFFDRKFTFDHLDARIYNLGFRPLFFANEYANINENTTDYQYDLSFIGTAHSDRYYISQNIASWCKNVGLNMFNFYFSPSKILFNIKKIADKNFLMFDRKKISFDSLTHTEIITLYQKSKAILDINHPGQNGLTMRTFETLGAGRKLITTNPDVQRYPFYDPKNIFIIDRKNPQLNIEFFNGEFNSIEKDIYFAMSLTGWLKELFVQETSIWEFKS</sequence>
<comment type="caution">
    <text evidence="1">The sequence shown here is derived from an EMBL/GenBank/DDBJ whole genome shotgun (WGS) entry which is preliminary data.</text>
</comment>
<proteinExistence type="predicted"/>
<dbReference type="Proteomes" id="UP000310477">
    <property type="component" value="Unassembled WGS sequence"/>
</dbReference>
<dbReference type="RefSeq" id="WP_136874181.1">
    <property type="nucleotide sequence ID" value="NZ_SWBO01000001.1"/>
</dbReference>
<evidence type="ECO:0000313" key="2">
    <source>
        <dbReference type="Proteomes" id="UP000310477"/>
    </source>
</evidence>
<dbReference type="AlphaFoldDB" id="A0A4U1CF41"/>
<evidence type="ECO:0000313" key="1">
    <source>
        <dbReference type="EMBL" id="TKC03500.1"/>
    </source>
</evidence>
<reference evidence="1 2" key="1">
    <citation type="submission" date="2019-04" db="EMBL/GenBank/DDBJ databases">
        <title>Pedobacter sp. AR-2-6 sp. nov., isolated from Arctic soil.</title>
        <authorList>
            <person name="Dahal R.H."/>
            <person name="Kim D.-U."/>
        </authorList>
    </citation>
    <scope>NUCLEOTIDE SEQUENCE [LARGE SCALE GENOMIC DNA]</scope>
    <source>
        <strain evidence="1 2">AR-2-6</strain>
    </source>
</reference>
<organism evidence="1 2">
    <name type="scientific">Pedobacter cryotolerans</name>
    <dbReference type="NCBI Taxonomy" id="2571270"/>
    <lineage>
        <taxon>Bacteria</taxon>
        <taxon>Pseudomonadati</taxon>
        <taxon>Bacteroidota</taxon>
        <taxon>Sphingobacteriia</taxon>
        <taxon>Sphingobacteriales</taxon>
        <taxon>Sphingobacteriaceae</taxon>
        <taxon>Pedobacter</taxon>
    </lineage>
</organism>
<gene>
    <name evidence="1" type="ORF">FA045_02715</name>
</gene>
<keyword evidence="2" id="KW-1185">Reference proteome</keyword>
<accession>A0A4U1CF41</accession>
<dbReference type="OrthoDB" id="3251881at2"/>
<name>A0A4U1CF41_9SPHI</name>